<evidence type="ECO:0000259" key="6">
    <source>
        <dbReference type="PROSITE" id="PS51062"/>
    </source>
</evidence>
<comment type="caution">
    <text evidence="7">The sequence shown here is derived from an EMBL/GenBank/DDBJ whole genome shotgun (WGS) entry which is preliminary data.</text>
</comment>
<dbReference type="PROSITE" id="PS51062">
    <property type="entry name" value="RUNT"/>
    <property type="match status" value="1"/>
</dbReference>
<dbReference type="PRINTS" id="PR00967">
    <property type="entry name" value="ONCOGENEAML1"/>
</dbReference>
<reference evidence="7" key="1">
    <citation type="journal article" date="2024" name="Gigascience">
        <title>Chromosome-level genome of the poultry shaft louse Menopon gallinae provides insight into the host-switching and adaptive evolution of parasitic lice.</title>
        <authorList>
            <person name="Xu Y."/>
            <person name="Ma L."/>
            <person name="Liu S."/>
            <person name="Liang Y."/>
            <person name="Liu Q."/>
            <person name="He Z."/>
            <person name="Tian L."/>
            <person name="Duan Y."/>
            <person name="Cai W."/>
            <person name="Li H."/>
            <person name="Song F."/>
        </authorList>
    </citation>
    <scope>NUCLEOTIDE SEQUENCE</scope>
    <source>
        <strain evidence="7">Cailab_2023a</strain>
    </source>
</reference>
<dbReference type="EMBL" id="JARGDH010000002">
    <property type="protein sequence ID" value="KAL0275108.1"/>
    <property type="molecule type" value="Genomic_DNA"/>
</dbReference>
<dbReference type="Pfam" id="PF00853">
    <property type="entry name" value="Runt"/>
    <property type="match status" value="1"/>
</dbReference>
<evidence type="ECO:0000313" key="7">
    <source>
        <dbReference type="EMBL" id="KAL0275108.1"/>
    </source>
</evidence>
<dbReference type="FunFam" id="2.60.40.720:FF:000001">
    <property type="entry name" value="Runt-related transcription factor"/>
    <property type="match status" value="1"/>
</dbReference>
<feature type="compositionally biased region" description="Basic and acidic residues" evidence="5">
    <location>
        <begin position="467"/>
        <end position="481"/>
    </location>
</feature>
<comment type="subcellular location">
    <subcellularLocation>
        <location evidence="1">Nucleus</location>
    </subcellularLocation>
</comment>
<dbReference type="SUPFAM" id="SSF49417">
    <property type="entry name" value="p53-like transcription factors"/>
    <property type="match status" value="1"/>
</dbReference>
<sequence>MRMHPGVDAEGPGPADYHALTAEALAERTLDGLLAEHPGELVRTGSPHLVCTVLPPHWRSNKTLPVAFKVVALGEVLDGTLVTVRAGNDENFCGELRNCTAVMKNQVAKFNDLRFVGRSGRGKSFTLTIIINSSPPQVATYAKAIKVTVDGPREPRSKTRHQQFHPFHFGPRPFHFGNPLDPQKIADPMVGSLPFKLSGLGHPLGLGGDPHWLNRGPGAYPAHYLPPHCGPPGLHQPHFPHLLGSLTSEPPNSPPRVTNGGDSLPSTAEPLGPISINTNGSLFRKSPCRNVPTPSSPVHRKASPLVEEGPQSSGSSSSEFVNPGSPPSAGLRLPSPAFPGLHPALLHSQAPLFSAAASLFLNSPLIPPSQWLYSQIYGHGQSFPSAFSPDLMMQFHPRHALPAPEPKRPGDPVDTKSPGKRSVSPVGKASEEPAPKRTPTPNPSSPKRRSPMPSPTKRLLNNVKPHKSGESSNKRDVWRPY</sequence>
<feature type="compositionally biased region" description="Low complexity" evidence="5">
    <location>
        <begin position="307"/>
        <end position="323"/>
    </location>
</feature>
<protein>
    <recommendedName>
        <fullName evidence="6">Runt domain-containing protein</fullName>
    </recommendedName>
</protein>
<dbReference type="PANTHER" id="PTHR11950:SF48">
    <property type="entry name" value="RUNT RELATED B"/>
    <property type="match status" value="1"/>
</dbReference>
<name>A0AAW2HZG6_9NEOP</name>
<feature type="compositionally biased region" description="Basic and acidic residues" evidence="5">
    <location>
        <begin position="405"/>
        <end position="414"/>
    </location>
</feature>
<accession>A0AAW2HZG6</accession>
<dbReference type="AlphaFoldDB" id="A0AAW2HZG6"/>
<keyword evidence="3" id="KW-0804">Transcription</keyword>
<dbReference type="InterPro" id="IPR000040">
    <property type="entry name" value="AML1_Runt"/>
</dbReference>
<organism evidence="7">
    <name type="scientific">Menopon gallinae</name>
    <name type="common">poultry shaft louse</name>
    <dbReference type="NCBI Taxonomy" id="328185"/>
    <lineage>
        <taxon>Eukaryota</taxon>
        <taxon>Metazoa</taxon>
        <taxon>Ecdysozoa</taxon>
        <taxon>Arthropoda</taxon>
        <taxon>Hexapoda</taxon>
        <taxon>Insecta</taxon>
        <taxon>Pterygota</taxon>
        <taxon>Neoptera</taxon>
        <taxon>Paraneoptera</taxon>
        <taxon>Psocodea</taxon>
        <taxon>Troctomorpha</taxon>
        <taxon>Phthiraptera</taxon>
        <taxon>Amblycera</taxon>
        <taxon>Menoponidae</taxon>
        <taxon>Menopon</taxon>
    </lineage>
</organism>
<feature type="region of interest" description="Disordered" evidence="5">
    <location>
        <begin position="399"/>
        <end position="481"/>
    </location>
</feature>
<dbReference type="PANTHER" id="PTHR11950">
    <property type="entry name" value="RUNT RELATED"/>
    <property type="match status" value="1"/>
</dbReference>
<evidence type="ECO:0000256" key="4">
    <source>
        <dbReference type="ARBA" id="ARBA00023242"/>
    </source>
</evidence>
<dbReference type="GO" id="GO:0000978">
    <property type="term" value="F:RNA polymerase II cis-regulatory region sequence-specific DNA binding"/>
    <property type="evidence" value="ECO:0007669"/>
    <property type="project" value="TreeGrafter"/>
</dbReference>
<dbReference type="GO" id="GO:0000981">
    <property type="term" value="F:DNA-binding transcription factor activity, RNA polymerase II-specific"/>
    <property type="evidence" value="ECO:0007669"/>
    <property type="project" value="TreeGrafter"/>
</dbReference>
<gene>
    <name evidence="7" type="ORF">PYX00_003069</name>
</gene>
<dbReference type="InterPro" id="IPR013524">
    <property type="entry name" value="Runt_dom"/>
</dbReference>
<dbReference type="InterPro" id="IPR012346">
    <property type="entry name" value="p53/RUNT-type_TF_DNA-bd_sf"/>
</dbReference>
<feature type="domain" description="Runt" evidence="6">
    <location>
        <begin position="29"/>
        <end position="157"/>
    </location>
</feature>
<keyword evidence="4" id="KW-0539">Nucleus</keyword>
<evidence type="ECO:0000256" key="5">
    <source>
        <dbReference type="SAM" id="MobiDB-lite"/>
    </source>
</evidence>
<dbReference type="GO" id="GO:0001709">
    <property type="term" value="P:cell fate determination"/>
    <property type="evidence" value="ECO:0007669"/>
    <property type="project" value="UniProtKB-ARBA"/>
</dbReference>
<evidence type="ECO:0000256" key="2">
    <source>
        <dbReference type="ARBA" id="ARBA00023015"/>
    </source>
</evidence>
<dbReference type="InterPro" id="IPR008967">
    <property type="entry name" value="p53-like_TF_DNA-bd_sf"/>
</dbReference>
<proteinExistence type="predicted"/>
<feature type="region of interest" description="Disordered" evidence="5">
    <location>
        <begin position="235"/>
        <end position="335"/>
    </location>
</feature>
<dbReference type="GO" id="GO:0005524">
    <property type="term" value="F:ATP binding"/>
    <property type="evidence" value="ECO:0007669"/>
    <property type="project" value="InterPro"/>
</dbReference>
<evidence type="ECO:0000256" key="1">
    <source>
        <dbReference type="ARBA" id="ARBA00004123"/>
    </source>
</evidence>
<dbReference type="GO" id="GO:0005634">
    <property type="term" value="C:nucleus"/>
    <property type="evidence" value="ECO:0007669"/>
    <property type="project" value="UniProtKB-SubCell"/>
</dbReference>
<dbReference type="Gene3D" id="2.60.40.720">
    <property type="match status" value="1"/>
</dbReference>
<keyword evidence="2" id="KW-0805">Transcription regulation</keyword>
<evidence type="ECO:0000256" key="3">
    <source>
        <dbReference type="ARBA" id="ARBA00023163"/>
    </source>
</evidence>